<dbReference type="HOGENOM" id="CLU_647827_0_0_1"/>
<accession>T1J6W0</accession>
<evidence type="ECO:0000259" key="1">
    <source>
        <dbReference type="Pfam" id="PF00078"/>
    </source>
</evidence>
<dbReference type="OMA" id="ELLYINH"/>
<reference evidence="3" key="1">
    <citation type="submission" date="2011-05" db="EMBL/GenBank/DDBJ databases">
        <authorList>
            <person name="Richards S.R."/>
            <person name="Qu J."/>
            <person name="Jiang H."/>
            <person name="Jhangiani S.N."/>
            <person name="Agravi P."/>
            <person name="Goodspeed R."/>
            <person name="Gross S."/>
            <person name="Mandapat C."/>
            <person name="Jackson L."/>
            <person name="Mathew T."/>
            <person name="Pu L."/>
            <person name="Thornton R."/>
            <person name="Saada N."/>
            <person name="Wilczek-Boney K.B."/>
            <person name="Lee S."/>
            <person name="Kovar C."/>
            <person name="Wu Y."/>
            <person name="Scherer S.E."/>
            <person name="Worley K.C."/>
            <person name="Muzny D.M."/>
            <person name="Gibbs R."/>
        </authorList>
    </citation>
    <scope>NUCLEOTIDE SEQUENCE</scope>
    <source>
        <strain evidence="3">Brora</strain>
    </source>
</reference>
<dbReference type="GO" id="GO:0071897">
    <property type="term" value="P:DNA biosynthetic process"/>
    <property type="evidence" value="ECO:0007669"/>
    <property type="project" value="UniProtKB-ARBA"/>
</dbReference>
<proteinExistence type="predicted"/>
<dbReference type="SUPFAM" id="SSF56672">
    <property type="entry name" value="DNA/RNA polymerases"/>
    <property type="match status" value="1"/>
</dbReference>
<protein>
    <recommendedName>
        <fullName evidence="1">Reverse transcriptase domain-containing protein</fullName>
    </recommendedName>
</protein>
<dbReference type="STRING" id="126957.T1J6W0"/>
<dbReference type="InterPro" id="IPR043128">
    <property type="entry name" value="Rev_trsase/Diguanyl_cyclase"/>
</dbReference>
<dbReference type="PhylomeDB" id="T1J6W0"/>
<evidence type="ECO:0000313" key="2">
    <source>
        <dbReference type="EnsemblMetazoa" id="SMAR009389-PA"/>
    </source>
</evidence>
<feature type="domain" description="Reverse transcriptase" evidence="1">
    <location>
        <begin position="39"/>
        <end position="141"/>
    </location>
</feature>
<dbReference type="Gene3D" id="3.10.10.10">
    <property type="entry name" value="HIV Type 1 Reverse Transcriptase, subunit A, domain 1"/>
    <property type="match status" value="1"/>
</dbReference>
<dbReference type="AlphaFoldDB" id="T1J6W0"/>
<reference evidence="2" key="2">
    <citation type="submission" date="2015-02" db="UniProtKB">
        <authorList>
            <consortium name="EnsemblMetazoa"/>
        </authorList>
    </citation>
    <scope>IDENTIFICATION</scope>
</reference>
<evidence type="ECO:0000313" key="3">
    <source>
        <dbReference type="Proteomes" id="UP000014500"/>
    </source>
</evidence>
<dbReference type="PANTHER" id="PTHR33050:SF7">
    <property type="entry name" value="RIBONUCLEASE H"/>
    <property type="match status" value="1"/>
</dbReference>
<keyword evidence="3" id="KW-1185">Reference proteome</keyword>
<dbReference type="Pfam" id="PF00078">
    <property type="entry name" value="RVT_1"/>
    <property type="match status" value="1"/>
</dbReference>
<dbReference type="EMBL" id="JH431896">
    <property type="status" value="NOT_ANNOTATED_CDS"/>
    <property type="molecule type" value="Genomic_DNA"/>
</dbReference>
<dbReference type="InterPro" id="IPR043502">
    <property type="entry name" value="DNA/RNA_pol_sf"/>
</dbReference>
<dbReference type="InterPro" id="IPR052055">
    <property type="entry name" value="Hepadnavirus_pol/RT"/>
</dbReference>
<organism evidence="2 3">
    <name type="scientific">Strigamia maritima</name>
    <name type="common">European centipede</name>
    <name type="synonym">Geophilus maritimus</name>
    <dbReference type="NCBI Taxonomy" id="126957"/>
    <lineage>
        <taxon>Eukaryota</taxon>
        <taxon>Metazoa</taxon>
        <taxon>Ecdysozoa</taxon>
        <taxon>Arthropoda</taxon>
        <taxon>Myriapoda</taxon>
        <taxon>Chilopoda</taxon>
        <taxon>Pleurostigmophora</taxon>
        <taxon>Geophilomorpha</taxon>
        <taxon>Linotaeniidae</taxon>
        <taxon>Strigamia</taxon>
    </lineage>
</organism>
<dbReference type="EnsemblMetazoa" id="SMAR009389-RA">
    <property type="protein sequence ID" value="SMAR009389-PA"/>
    <property type="gene ID" value="SMAR009389"/>
</dbReference>
<dbReference type="Proteomes" id="UP000014500">
    <property type="component" value="Unassembled WGS sequence"/>
</dbReference>
<dbReference type="PANTHER" id="PTHR33050">
    <property type="entry name" value="REVERSE TRANSCRIPTASE DOMAIN-CONTAINING PROTEIN"/>
    <property type="match status" value="1"/>
</dbReference>
<sequence>MSLSETTAMTAAILAMQEQGIIKVVSPVFGQVLSPVFPVPKPDGSVRLILNLKQFNTNLEYKHFKMASVRDAIALMQKDFFMFKLDLKNAFYLVLVYENYKKYLRFLWLGILYEYQVMSMGLAHAPRIFTKLIAPVFAHLRVLGLCGPNRLFTSYWYIKPLEAFKTGQLIKNNNDYDAIVPLYPDIKSELQRWVGIDMFTPKSLISTVSTVDIFTDASKNEWGAVWGNESKFHINVQELLAVLFTWKSFFPFNGTKHLTFHIDNLAVVSLFKNHGSSKHLLHSFGRELWEEACRHKISLFFVHVSGKENTIADFLSRNFISADGEWSLHCSVFNKLTEEFVMPSIDLFASRLHFKLKIFILGLQTPKLQRLTPLLTFGQIFHTPFLLSVSSPRSYGRSIRTKQPFYYWCYFGRRNRGFHARWKA</sequence>
<dbReference type="eggNOG" id="KOG0017">
    <property type="taxonomic scope" value="Eukaryota"/>
</dbReference>
<dbReference type="CDD" id="cd09275">
    <property type="entry name" value="RNase_HI_RT_DIRS1"/>
    <property type="match status" value="1"/>
</dbReference>
<dbReference type="Gene3D" id="3.30.70.270">
    <property type="match status" value="1"/>
</dbReference>
<name>T1J6W0_STRMM</name>
<dbReference type="InterPro" id="IPR000477">
    <property type="entry name" value="RT_dom"/>
</dbReference>